<dbReference type="Proteomes" id="UP001437256">
    <property type="component" value="Unassembled WGS sequence"/>
</dbReference>
<dbReference type="EMBL" id="JBBXMP010000013">
    <property type="protein sequence ID" value="KAL0069238.1"/>
    <property type="molecule type" value="Genomic_DNA"/>
</dbReference>
<protein>
    <submittedName>
        <fullName evidence="2">Uncharacterized protein</fullName>
    </submittedName>
</protein>
<name>A0ABR3A6G0_9AGAR</name>
<keyword evidence="1" id="KW-1133">Transmembrane helix</keyword>
<proteinExistence type="predicted"/>
<gene>
    <name evidence="2" type="ORF">AAF712_003601</name>
</gene>
<organism evidence="2 3">
    <name type="scientific">Marasmius tenuissimus</name>
    <dbReference type="NCBI Taxonomy" id="585030"/>
    <lineage>
        <taxon>Eukaryota</taxon>
        <taxon>Fungi</taxon>
        <taxon>Dikarya</taxon>
        <taxon>Basidiomycota</taxon>
        <taxon>Agaricomycotina</taxon>
        <taxon>Agaricomycetes</taxon>
        <taxon>Agaricomycetidae</taxon>
        <taxon>Agaricales</taxon>
        <taxon>Marasmiineae</taxon>
        <taxon>Marasmiaceae</taxon>
        <taxon>Marasmius</taxon>
    </lineage>
</organism>
<reference evidence="2 3" key="1">
    <citation type="submission" date="2024-05" db="EMBL/GenBank/DDBJ databases">
        <title>A draft genome resource for the thread blight pathogen Marasmius tenuissimus strain MS-2.</title>
        <authorList>
            <person name="Yulfo-Soto G.E."/>
            <person name="Baruah I.K."/>
            <person name="Amoako-Attah I."/>
            <person name="Bukari Y."/>
            <person name="Meinhardt L.W."/>
            <person name="Bailey B.A."/>
            <person name="Cohen S.P."/>
        </authorList>
    </citation>
    <scope>NUCLEOTIDE SEQUENCE [LARGE SCALE GENOMIC DNA]</scope>
    <source>
        <strain evidence="2 3">MS-2</strain>
    </source>
</reference>
<evidence type="ECO:0000256" key="1">
    <source>
        <dbReference type="SAM" id="Phobius"/>
    </source>
</evidence>
<evidence type="ECO:0000313" key="2">
    <source>
        <dbReference type="EMBL" id="KAL0069238.1"/>
    </source>
</evidence>
<feature type="transmembrane region" description="Helical" evidence="1">
    <location>
        <begin position="355"/>
        <end position="374"/>
    </location>
</feature>
<comment type="caution">
    <text evidence="2">The sequence shown here is derived from an EMBL/GenBank/DDBJ whole genome shotgun (WGS) entry which is preliminary data.</text>
</comment>
<keyword evidence="3" id="KW-1185">Reference proteome</keyword>
<sequence>MSSIPIEKTLSVLEYDFGTLRPTTSEWTGRYDRHHARASLGKAVLKPGYLPCAENKPSYLPPCWSSYVHPEGQLYFARDSPLRIVTEADLYEPQTLAQVLYWSKHIEMLVEEKEMPLSEHIELFILIEDDGCSYYFVDHLIRTQFWLEEYETSDLGIPEVASASHLQIALTELYWIHIEYFPMHIGGLPTKVADELISIWCHGLTDQITSNTSTFVGLWPREESSHLLNILKMARDNLTDGHQVCVVARLWRSICHHRFQSHYGQKVARLSRDQAILHPAGPSPRVSGLFSVLTFNASTRFHTQLADNFVDELVYTSVWQPFVKKAVREWNWASIEAFGILLLHTLLFYLPSSSILGVVSAFSLITSIFCSILLRQQYSGMEDASSSEIYTHMSAIRSKKFGFHIAAFIFSLPTALQIWGLLLLCANGLIALVVYTGMPFALVGGVLAVMLLLCFKGLTAMSISLRTSSQDADSIV</sequence>
<feature type="transmembrane region" description="Helical" evidence="1">
    <location>
        <begin position="428"/>
        <end position="455"/>
    </location>
</feature>
<keyword evidence="1" id="KW-0812">Transmembrane</keyword>
<evidence type="ECO:0000313" key="3">
    <source>
        <dbReference type="Proteomes" id="UP001437256"/>
    </source>
</evidence>
<keyword evidence="1" id="KW-0472">Membrane</keyword>
<feature type="transmembrane region" description="Helical" evidence="1">
    <location>
        <begin position="401"/>
        <end position="422"/>
    </location>
</feature>
<accession>A0ABR3A6G0</accession>